<dbReference type="PANTHER" id="PTHR45749">
    <property type="match status" value="1"/>
</dbReference>
<evidence type="ECO:0000313" key="2">
    <source>
        <dbReference type="RefSeq" id="XP_013780077.1"/>
    </source>
</evidence>
<reference evidence="2" key="1">
    <citation type="submission" date="2025-08" db="UniProtKB">
        <authorList>
            <consortium name="RefSeq"/>
        </authorList>
    </citation>
    <scope>IDENTIFICATION</scope>
    <source>
        <tissue evidence="2">Muscle</tissue>
    </source>
</reference>
<dbReference type="InterPro" id="IPR012337">
    <property type="entry name" value="RNaseH-like_sf"/>
</dbReference>
<proteinExistence type="predicted"/>
<keyword evidence="1" id="KW-1185">Reference proteome</keyword>
<dbReference type="SUPFAM" id="SSF53098">
    <property type="entry name" value="Ribonuclease H-like"/>
    <property type="match status" value="1"/>
</dbReference>
<dbReference type="RefSeq" id="XP_013780077.1">
    <property type="nucleotide sequence ID" value="XM_013924623.1"/>
</dbReference>
<organism evidence="1 2">
    <name type="scientific">Limulus polyphemus</name>
    <name type="common">Atlantic horseshoe crab</name>
    <dbReference type="NCBI Taxonomy" id="6850"/>
    <lineage>
        <taxon>Eukaryota</taxon>
        <taxon>Metazoa</taxon>
        <taxon>Ecdysozoa</taxon>
        <taxon>Arthropoda</taxon>
        <taxon>Chelicerata</taxon>
        <taxon>Merostomata</taxon>
        <taxon>Xiphosura</taxon>
        <taxon>Limulidae</taxon>
        <taxon>Limulus</taxon>
    </lineage>
</organism>
<evidence type="ECO:0000313" key="1">
    <source>
        <dbReference type="Proteomes" id="UP000694941"/>
    </source>
</evidence>
<gene>
    <name evidence="2" type="primary">LOC106464480</name>
</gene>
<dbReference type="PANTHER" id="PTHR45749:SF23">
    <property type="entry name" value="ZINC FINGER MYM-TYPE PROTEIN 1-LIKE"/>
    <property type="match status" value="1"/>
</dbReference>
<sequence length="305" mass="35506">MADLMFNYLITELEIDFRKCRRQSYDNAANMAGRYNSMQQKYSKQFARFIPCTGHSLNLVGHSAVDCCFDAVNFFGIINEINTFFSSSTKRWAVLKSFLQLQSKVPKYLSDTRWEAHAKATEAILESYRAVIDALSHLYSDVNEKDDTRLQANNLLQKMEELEFVFVLYFWTRVLRHFHKLDFDELEQQAKATLPNVNYRTVTRRQRVRKQQGNDENAPGPDVLDELSSRDKFRIKSFIPILDVLDANLRRRATVYSDVAQMFSFLANLTASKQEIQQCVELLMEAHPEDVDLRLTDELCTFTCT</sequence>
<name>A0ABM1BE01_LIMPO</name>
<accession>A0ABM1BE01</accession>
<dbReference type="GeneID" id="106464480"/>
<dbReference type="Proteomes" id="UP000694941">
    <property type="component" value="Unplaced"/>
</dbReference>
<protein>
    <submittedName>
        <fullName evidence="2">Uncharacterized protein LOC106464480</fullName>
    </submittedName>
</protein>